<keyword evidence="6 7" id="KW-0067">ATP-binding</keyword>
<evidence type="ECO:0000256" key="8">
    <source>
        <dbReference type="RuleBase" id="RU003664"/>
    </source>
</evidence>
<dbReference type="NCBIfam" id="TIGR01087">
    <property type="entry name" value="murD"/>
    <property type="match status" value="1"/>
</dbReference>
<dbReference type="GO" id="GO:0009252">
    <property type="term" value="P:peptidoglycan biosynthetic process"/>
    <property type="evidence" value="ECO:0007669"/>
    <property type="project" value="UniProtKB-UniRule"/>
</dbReference>
<dbReference type="OrthoDB" id="9809796at2"/>
<evidence type="ECO:0000256" key="7">
    <source>
        <dbReference type="HAMAP-Rule" id="MF_00639"/>
    </source>
</evidence>
<dbReference type="Gene3D" id="3.40.1190.10">
    <property type="entry name" value="Mur-like, catalytic domain"/>
    <property type="match status" value="1"/>
</dbReference>
<dbReference type="Proteomes" id="UP000295066">
    <property type="component" value="Unassembled WGS sequence"/>
</dbReference>
<proteinExistence type="inferred from homology"/>
<comment type="caution">
    <text evidence="11">The sequence shown here is derived from an EMBL/GenBank/DDBJ whole genome shotgun (WGS) entry which is preliminary data.</text>
</comment>
<dbReference type="GO" id="GO:0008764">
    <property type="term" value="F:UDP-N-acetylmuramoylalanine-D-glutamate ligase activity"/>
    <property type="evidence" value="ECO:0007669"/>
    <property type="project" value="UniProtKB-UniRule"/>
</dbReference>
<dbReference type="UniPathway" id="UPA00219"/>
<dbReference type="InterPro" id="IPR005762">
    <property type="entry name" value="MurD"/>
</dbReference>
<protein>
    <recommendedName>
        <fullName evidence="7 8">UDP-N-acetylmuramoylalanine--D-glutamate ligase</fullName>
        <ecNumber evidence="7 8">6.3.2.9</ecNumber>
    </recommendedName>
    <alternativeName>
        <fullName evidence="7">D-glutamic acid-adding enzyme</fullName>
    </alternativeName>
    <alternativeName>
        <fullName evidence="7">UDP-N-acetylmuramoyl-L-alanyl-D-glutamate synthetase</fullName>
    </alternativeName>
</protein>
<dbReference type="Pfam" id="PF02875">
    <property type="entry name" value="Mur_ligase_C"/>
    <property type="match status" value="1"/>
</dbReference>
<dbReference type="EC" id="6.3.2.9" evidence="7 8"/>
<comment type="subcellular location">
    <subcellularLocation>
        <location evidence="1 7 8">Cytoplasm</location>
    </subcellularLocation>
</comment>
<dbReference type="GO" id="GO:0051301">
    <property type="term" value="P:cell division"/>
    <property type="evidence" value="ECO:0007669"/>
    <property type="project" value="UniProtKB-KW"/>
</dbReference>
<keyword evidence="7 8" id="KW-0132">Cell division</keyword>
<dbReference type="InterPro" id="IPR036565">
    <property type="entry name" value="Mur-like_cat_sf"/>
</dbReference>
<gene>
    <name evidence="7" type="primary">murD</name>
    <name evidence="11" type="ORF">C8D99_11925</name>
</gene>
<keyword evidence="5 7" id="KW-0547">Nucleotide-binding</keyword>
<dbReference type="HAMAP" id="MF_00639">
    <property type="entry name" value="MurD"/>
    <property type="match status" value="1"/>
</dbReference>
<keyword evidence="3 7" id="KW-0963">Cytoplasm</keyword>
<keyword evidence="7 8" id="KW-0961">Cell wall biogenesis/degradation</keyword>
<evidence type="ECO:0000313" key="12">
    <source>
        <dbReference type="Proteomes" id="UP000295066"/>
    </source>
</evidence>
<dbReference type="InterPro" id="IPR013221">
    <property type="entry name" value="Mur_ligase_cen"/>
</dbReference>
<evidence type="ECO:0000259" key="9">
    <source>
        <dbReference type="Pfam" id="PF02875"/>
    </source>
</evidence>
<dbReference type="EMBL" id="SORI01000019">
    <property type="protein sequence ID" value="TDY56078.1"/>
    <property type="molecule type" value="Genomic_DNA"/>
</dbReference>
<evidence type="ECO:0000256" key="4">
    <source>
        <dbReference type="ARBA" id="ARBA00022598"/>
    </source>
</evidence>
<keyword evidence="7 8" id="KW-0133">Cell shape</keyword>
<evidence type="ECO:0000256" key="2">
    <source>
        <dbReference type="ARBA" id="ARBA00004752"/>
    </source>
</evidence>
<dbReference type="GO" id="GO:0005737">
    <property type="term" value="C:cytoplasm"/>
    <property type="evidence" value="ECO:0007669"/>
    <property type="project" value="UniProtKB-SubCell"/>
</dbReference>
<dbReference type="GO" id="GO:0005524">
    <property type="term" value="F:ATP binding"/>
    <property type="evidence" value="ECO:0007669"/>
    <property type="project" value="UniProtKB-UniRule"/>
</dbReference>
<dbReference type="InterPro" id="IPR036615">
    <property type="entry name" value="Mur_ligase_C_dom_sf"/>
</dbReference>
<feature type="domain" description="Mur ligase central" evidence="10">
    <location>
        <begin position="114"/>
        <end position="294"/>
    </location>
</feature>
<keyword evidence="4 7" id="KW-0436">Ligase</keyword>
<sequence>MGSANDLQGKRITVIGSGVSGKGLASLAAGLGASVFVTERKHLDEDARAIFREKGIEWEENGHSGRACDADLVVAGSGIPPSAPVIVEARKRGIPVTGELDFLAPFLRGRIIGVTGSNGKSTTTALLGHMLTRKGYSVSVTGNIGTSLADSALRNWDFLVVELSSFQLYWNSCLSCSVAVVTNLAPDHIDWHGSYEEYVRSKARIITTQGEGGVAVIQERDRTALGSDLADERFVCFSWKNGFSGRCEKAILADEKSRSVYFRNGNDEERLFGFDDLPLIGRHNIENGSMAAGVLHLLGEKNGIPSLFPGFGGLPHRCEKVAEIDGILYIDDSKGTNVASTCTALTSIDGPKAIILGGQGKGEDYAPLAETVRNEAVAAVVMGEERDKITAALRQAGYEQIFEAEGMEDAVKTAASALPGKGVVLLSPACTSWDMYPNYKKRGEHFKSIVLSLEKRP</sequence>
<evidence type="ECO:0000313" key="11">
    <source>
        <dbReference type="EMBL" id="TDY56078.1"/>
    </source>
</evidence>
<accession>A0A4R8M477</accession>
<evidence type="ECO:0000256" key="5">
    <source>
        <dbReference type="ARBA" id="ARBA00022741"/>
    </source>
</evidence>
<dbReference type="Pfam" id="PF21377">
    <property type="entry name" value="MurD_N"/>
    <property type="match status" value="1"/>
</dbReference>
<dbReference type="RefSeq" id="WP_133958674.1">
    <property type="nucleotide sequence ID" value="NZ_SORI01000019.1"/>
</dbReference>
<evidence type="ECO:0000256" key="3">
    <source>
        <dbReference type="ARBA" id="ARBA00022490"/>
    </source>
</evidence>
<dbReference type="PANTHER" id="PTHR43692">
    <property type="entry name" value="UDP-N-ACETYLMURAMOYLALANINE--D-GLUTAMATE LIGASE"/>
    <property type="match status" value="1"/>
</dbReference>
<dbReference type="SUPFAM" id="SSF53623">
    <property type="entry name" value="MurD-like peptide ligases, catalytic domain"/>
    <property type="match status" value="1"/>
</dbReference>
<dbReference type="Pfam" id="PF08245">
    <property type="entry name" value="Mur_ligase_M"/>
    <property type="match status" value="1"/>
</dbReference>
<evidence type="ECO:0000259" key="10">
    <source>
        <dbReference type="Pfam" id="PF08245"/>
    </source>
</evidence>
<feature type="binding site" evidence="7">
    <location>
        <begin position="116"/>
        <end position="122"/>
    </location>
    <ligand>
        <name>ATP</name>
        <dbReference type="ChEBI" id="CHEBI:30616"/>
    </ligand>
</feature>
<dbReference type="AlphaFoldDB" id="A0A4R8M477"/>
<reference evidence="11 12" key="1">
    <citation type="submission" date="2019-03" db="EMBL/GenBank/DDBJ databases">
        <title>Genomic Encyclopedia of Type Strains, Phase IV (KMG-IV): sequencing the most valuable type-strain genomes for metagenomic binning, comparative biology and taxonomic classification.</title>
        <authorList>
            <person name="Goeker M."/>
        </authorList>
    </citation>
    <scope>NUCLEOTIDE SEQUENCE [LARGE SCALE GENOMIC DNA]</scope>
    <source>
        <strain evidence="11 12">DSM 25964</strain>
    </source>
</reference>
<evidence type="ECO:0000256" key="1">
    <source>
        <dbReference type="ARBA" id="ARBA00004496"/>
    </source>
</evidence>
<keyword evidence="7 8" id="KW-0573">Peptidoglycan synthesis</keyword>
<keyword evidence="12" id="KW-1185">Reference proteome</keyword>
<comment type="catalytic activity">
    <reaction evidence="7 8">
        <text>UDP-N-acetyl-alpha-D-muramoyl-L-alanine + D-glutamate + ATP = UDP-N-acetyl-alpha-D-muramoyl-L-alanyl-D-glutamate + ADP + phosphate + H(+)</text>
        <dbReference type="Rhea" id="RHEA:16429"/>
        <dbReference type="ChEBI" id="CHEBI:15378"/>
        <dbReference type="ChEBI" id="CHEBI:29986"/>
        <dbReference type="ChEBI" id="CHEBI:30616"/>
        <dbReference type="ChEBI" id="CHEBI:43474"/>
        <dbReference type="ChEBI" id="CHEBI:83898"/>
        <dbReference type="ChEBI" id="CHEBI:83900"/>
        <dbReference type="ChEBI" id="CHEBI:456216"/>
        <dbReference type="EC" id="6.3.2.9"/>
    </reaction>
</comment>
<comment type="pathway">
    <text evidence="2 7 8">Cell wall biogenesis; peptidoglycan biosynthesis.</text>
</comment>
<dbReference type="PANTHER" id="PTHR43692:SF1">
    <property type="entry name" value="UDP-N-ACETYLMURAMOYLALANINE--D-GLUTAMATE LIGASE"/>
    <property type="match status" value="1"/>
</dbReference>
<dbReference type="SUPFAM" id="SSF51984">
    <property type="entry name" value="MurCD N-terminal domain"/>
    <property type="match status" value="1"/>
</dbReference>
<name>A0A4R8M477_9BACT</name>
<dbReference type="GO" id="GO:0008360">
    <property type="term" value="P:regulation of cell shape"/>
    <property type="evidence" value="ECO:0007669"/>
    <property type="project" value="UniProtKB-KW"/>
</dbReference>
<feature type="domain" description="Mur ligase C-terminal" evidence="9">
    <location>
        <begin position="316"/>
        <end position="430"/>
    </location>
</feature>
<dbReference type="SUPFAM" id="SSF53244">
    <property type="entry name" value="MurD-like peptide ligases, peptide-binding domain"/>
    <property type="match status" value="1"/>
</dbReference>
<organism evidence="11 12">
    <name type="scientific">Aminivibrio pyruvatiphilus</name>
    <dbReference type="NCBI Taxonomy" id="1005740"/>
    <lineage>
        <taxon>Bacteria</taxon>
        <taxon>Thermotogati</taxon>
        <taxon>Synergistota</taxon>
        <taxon>Synergistia</taxon>
        <taxon>Synergistales</taxon>
        <taxon>Aminobacteriaceae</taxon>
        <taxon>Aminivibrio</taxon>
    </lineage>
</organism>
<keyword evidence="7 8" id="KW-0131">Cell cycle</keyword>
<dbReference type="InterPro" id="IPR004101">
    <property type="entry name" value="Mur_ligase_C"/>
</dbReference>
<comment type="function">
    <text evidence="7 8">Cell wall formation. Catalyzes the addition of glutamate to the nucleotide precursor UDP-N-acetylmuramoyl-L-alanine (UMA).</text>
</comment>
<dbReference type="Gene3D" id="3.90.190.20">
    <property type="entry name" value="Mur ligase, C-terminal domain"/>
    <property type="match status" value="1"/>
</dbReference>
<dbReference type="Gene3D" id="3.40.50.720">
    <property type="entry name" value="NAD(P)-binding Rossmann-like Domain"/>
    <property type="match status" value="1"/>
</dbReference>
<evidence type="ECO:0000256" key="6">
    <source>
        <dbReference type="ARBA" id="ARBA00022840"/>
    </source>
</evidence>
<dbReference type="GO" id="GO:0071555">
    <property type="term" value="P:cell wall organization"/>
    <property type="evidence" value="ECO:0007669"/>
    <property type="project" value="UniProtKB-KW"/>
</dbReference>
<comment type="similarity">
    <text evidence="7">Belongs to the MurCDEF family.</text>
</comment>